<accession>A0ABD0TRV8</accession>
<dbReference type="AlphaFoldDB" id="A0ABD0TRV8"/>
<dbReference type="GO" id="GO:0005886">
    <property type="term" value="C:plasma membrane"/>
    <property type="evidence" value="ECO:0007669"/>
    <property type="project" value="UniProtKB-SubCell"/>
</dbReference>
<dbReference type="InterPro" id="IPR024079">
    <property type="entry name" value="MetalloPept_cat_dom_sf"/>
</dbReference>
<feature type="domain" description="Peptidase M13 N-terminal" evidence="12">
    <location>
        <begin position="206"/>
        <end position="595"/>
    </location>
</feature>
<keyword evidence="4" id="KW-0645">Protease</keyword>
<feature type="region of interest" description="Disordered" evidence="9">
    <location>
        <begin position="1"/>
        <end position="20"/>
    </location>
</feature>
<dbReference type="SUPFAM" id="SSF55486">
    <property type="entry name" value="Metalloproteases ('zincins'), catalytic domain"/>
    <property type="match status" value="1"/>
</dbReference>
<keyword evidence="10" id="KW-1133">Transmembrane helix</keyword>
<keyword evidence="8" id="KW-0482">Metalloprotease</keyword>
<dbReference type="Proteomes" id="UP001549921">
    <property type="component" value="Unassembled WGS sequence"/>
</dbReference>
<evidence type="ECO:0008006" key="15">
    <source>
        <dbReference type="Google" id="ProtNLM"/>
    </source>
</evidence>
<evidence type="ECO:0000256" key="7">
    <source>
        <dbReference type="ARBA" id="ARBA00022833"/>
    </source>
</evidence>
<keyword evidence="5" id="KW-0479">Metal-binding</keyword>
<dbReference type="EMBL" id="JBEDNZ010000001">
    <property type="protein sequence ID" value="KAL0852077.1"/>
    <property type="molecule type" value="Genomic_DNA"/>
</dbReference>
<protein>
    <recommendedName>
        <fullName evidence="15">Neprilysin-2</fullName>
    </recommendedName>
</protein>
<organism evidence="13 14">
    <name type="scientific">Loxostege sticticalis</name>
    <name type="common">Beet webworm moth</name>
    <dbReference type="NCBI Taxonomy" id="481309"/>
    <lineage>
        <taxon>Eukaryota</taxon>
        <taxon>Metazoa</taxon>
        <taxon>Ecdysozoa</taxon>
        <taxon>Arthropoda</taxon>
        <taxon>Hexapoda</taxon>
        <taxon>Insecta</taxon>
        <taxon>Pterygota</taxon>
        <taxon>Neoptera</taxon>
        <taxon>Endopterygota</taxon>
        <taxon>Lepidoptera</taxon>
        <taxon>Glossata</taxon>
        <taxon>Ditrysia</taxon>
        <taxon>Pyraloidea</taxon>
        <taxon>Crambidae</taxon>
        <taxon>Pyraustinae</taxon>
        <taxon>Loxostege</taxon>
    </lineage>
</organism>
<evidence type="ECO:0000256" key="4">
    <source>
        <dbReference type="ARBA" id="ARBA00022670"/>
    </source>
</evidence>
<comment type="caution">
    <text evidence="13">The sequence shown here is derived from an EMBL/GenBank/DDBJ whole genome shotgun (WGS) entry which is preliminary data.</text>
</comment>
<proteinExistence type="inferred from homology"/>
<evidence type="ECO:0000259" key="12">
    <source>
        <dbReference type="Pfam" id="PF05649"/>
    </source>
</evidence>
<dbReference type="GO" id="GO:0008237">
    <property type="term" value="F:metallopeptidase activity"/>
    <property type="evidence" value="ECO:0007669"/>
    <property type="project" value="UniProtKB-KW"/>
</dbReference>
<comment type="similarity">
    <text evidence="3">Belongs to the peptidase M13 family.</text>
</comment>
<dbReference type="Gene3D" id="1.10.1380.10">
    <property type="entry name" value="Neutral endopeptidase , domain2"/>
    <property type="match status" value="1"/>
</dbReference>
<evidence type="ECO:0000259" key="11">
    <source>
        <dbReference type="Pfam" id="PF01431"/>
    </source>
</evidence>
<evidence type="ECO:0000256" key="6">
    <source>
        <dbReference type="ARBA" id="ARBA00022801"/>
    </source>
</evidence>
<dbReference type="Pfam" id="PF05649">
    <property type="entry name" value="Peptidase_M13_N"/>
    <property type="match status" value="1"/>
</dbReference>
<evidence type="ECO:0000256" key="8">
    <source>
        <dbReference type="ARBA" id="ARBA00023049"/>
    </source>
</evidence>
<dbReference type="PROSITE" id="PS51885">
    <property type="entry name" value="NEPRILYSIN"/>
    <property type="match status" value="1"/>
</dbReference>
<dbReference type="Gene3D" id="3.40.390.10">
    <property type="entry name" value="Collagenase (Catalytic Domain)"/>
    <property type="match status" value="1"/>
</dbReference>
<name>A0ABD0TRV8_LOXSC</name>
<keyword evidence="10" id="KW-0812">Transmembrane</keyword>
<keyword evidence="10" id="KW-0472">Membrane</keyword>
<comment type="subcellular location">
    <subcellularLocation>
        <location evidence="2">Cell membrane</location>
        <topology evidence="2">Single-pass type II membrane protein</topology>
    </subcellularLocation>
</comment>
<feature type="region of interest" description="Disordered" evidence="9">
    <location>
        <begin position="70"/>
        <end position="93"/>
    </location>
</feature>
<evidence type="ECO:0000256" key="1">
    <source>
        <dbReference type="ARBA" id="ARBA00001947"/>
    </source>
</evidence>
<sequence length="863" mass="97362">MFESPASRVNGSGTFLESSTGKRALRVGEAYKSERRVGARLSRTAFDDDAATHTAQPRYRRRLLALPPPAPPALHADRLGSHTHLDTTPGSMSGDAEYISTNFNMRNNVKPSFWGQRSKLEKRLMLVAGITTVLAIAFLAAFIASLLMKTTTDISNMPQTSELRLSSSMPPAVIAKGGSDVKICSSPGCIHTASKLLMNMDEKVDPCDDFYDFACGSFVRNTRIPDDKTTVNTFSIITDQLQEQIRALLDEPIAPSEPRPFVLAKKLYQACMNRTAIEARGIQPLLDMLRRLGGWPVLDGDSWNERAFSWEQSVYKFRSAGYSVDYFLDFSISVDVKNSTKRIIDLDQASLGLSREYLNRGFSDKLVQAYYEYMVDIAVLLGADRARAEVELKDSLQFEMKLANISLPLEKRRNATSLYNPMTIAELQQKFPKIPWLEYINKLLAPHVTVGLDEVTIVSVPKYITDLEVLLANTPARVQANYVMWRVAGASVSYLTDDLRRRQLAYVTALSGKTERESRWKECADTTSVSMAIAVGALYIRKYFNENSKANALEMVNDIRQQFRKTLTEVDWMDDKTRQEALEKADAMASHIAYPSEMLDDNKLTEFYDGLEMSSDQLMESVLNLTLFGTEYLFGKLREPVNKTDWVTHGRPAIVNAFYSSIENSIQFPAGILQGAFFSAKRPAYMNYGAIGFVIGHEITHGFDDQGRQFDKNGNLVDWWQEVTKHKYLEKAKCIIDQYSNYTVKEVGMKLNGVNTQGENIADNGGIKEAYYAYQAWTQRHGNETRLPGLEKYTPRQLFWLSAANTWCAVYRNEAIKLRITTGFHAPGRFRVVGPMSNMEEFANDFQCPRGSPMNPDNKCKVW</sequence>
<dbReference type="InterPro" id="IPR000718">
    <property type="entry name" value="Peptidase_M13"/>
</dbReference>
<dbReference type="InterPro" id="IPR018497">
    <property type="entry name" value="Peptidase_M13_C"/>
</dbReference>
<evidence type="ECO:0000256" key="5">
    <source>
        <dbReference type="ARBA" id="ARBA00022723"/>
    </source>
</evidence>
<keyword evidence="7" id="KW-0862">Zinc</keyword>
<evidence type="ECO:0000313" key="14">
    <source>
        <dbReference type="Proteomes" id="UP001549921"/>
    </source>
</evidence>
<feature type="compositionally biased region" description="Basic and acidic residues" evidence="9">
    <location>
        <begin position="75"/>
        <end position="85"/>
    </location>
</feature>
<dbReference type="GO" id="GO:0006508">
    <property type="term" value="P:proteolysis"/>
    <property type="evidence" value="ECO:0007669"/>
    <property type="project" value="UniProtKB-KW"/>
</dbReference>
<reference evidence="13 14" key="1">
    <citation type="submission" date="2024-06" db="EMBL/GenBank/DDBJ databases">
        <title>A chromosome-level genome assembly of beet webworm, Loxostege sticticalis.</title>
        <authorList>
            <person name="Zhang Y."/>
        </authorList>
    </citation>
    <scope>NUCLEOTIDE SEQUENCE [LARGE SCALE GENOMIC DNA]</scope>
    <source>
        <strain evidence="13">AQ028</strain>
        <tissue evidence="13">Male pupae</tissue>
    </source>
</reference>
<comment type="cofactor">
    <cofactor evidence="1">
        <name>Zn(2+)</name>
        <dbReference type="ChEBI" id="CHEBI:29105"/>
    </cofactor>
</comment>
<feature type="compositionally biased region" description="Polar residues" evidence="9">
    <location>
        <begin position="7"/>
        <end position="20"/>
    </location>
</feature>
<dbReference type="PANTHER" id="PTHR11733:SF224">
    <property type="entry name" value="NEPRILYSIN-2"/>
    <property type="match status" value="1"/>
</dbReference>
<feature type="domain" description="Peptidase M13 C-terminal" evidence="11">
    <location>
        <begin position="656"/>
        <end position="862"/>
    </location>
</feature>
<evidence type="ECO:0000256" key="2">
    <source>
        <dbReference type="ARBA" id="ARBA00004401"/>
    </source>
</evidence>
<keyword evidence="6" id="KW-0378">Hydrolase</keyword>
<dbReference type="Pfam" id="PF01431">
    <property type="entry name" value="Peptidase_M13"/>
    <property type="match status" value="1"/>
</dbReference>
<dbReference type="InterPro" id="IPR042089">
    <property type="entry name" value="Peptidase_M13_dom_2"/>
</dbReference>
<evidence type="ECO:0000256" key="10">
    <source>
        <dbReference type="SAM" id="Phobius"/>
    </source>
</evidence>
<dbReference type="InterPro" id="IPR008753">
    <property type="entry name" value="Peptidase_M13_N"/>
</dbReference>
<evidence type="ECO:0000256" key="3">
    <source>
        <dbReference type="ARBA" id="ARBA00007357"/>
    </source>
</evidence>
<dbReference type="GO" id="GO:0046872">
    <property type="term" value="F:metal ion binding"/>
    <property type="evidence" value="ECO:0007669"/>
    <property type="project" value="UniProtKB-KW"/>
</dbReference>
<gene>
    <name evidence="13" type="ORF">ABMA28_000322</name>
</gene>
<evidence type="ECO:0000256" key="9">
    <source>
        <dbReference type="SAM" id="MobiDB-lite"/>
    </source>
</evidence>
<dbReference type="PRINTS" id="PR00786">
    <property type="entry name" value="NEPRILYSIN"/>
</dbReference>
<evidence type="ECO:0000313" key="13">
    <source>
        <dbReference type="EMBL" id="KAL0852077.1"/>
    </source>
</evidence>
<dbReference type="CDD" id="cd08662">
    <property type="entry name" value="M13"/>
    <property type="match status" value="1"/>
</dbReference>
<dbReference type="PANTHER" id="PTHR11733">
    <property type="entry name" value="ZINC METALLOPROTEASE FAMILY M13 NEPRILYSIN-RELATED"/>
    <property type="match status" value="1"/>
</dbReference>
<feature type="transmembrane region" description="Helical" evidence="10">
    <location>
        <begin position="124"/>
        <end position="148"/>
    </location>
</feature>